<proteinExistence type="predicted"/>
<feature type="domain" description="GST N-terminal" evidence="1">
    <location>
        <begin position="5"/>
        <end position="126"/>
    </location>
</feature>
<dbReference type="Pfam" id="PF13417">
    <property type="entry name" value="GST_N_3"/>
    <property type="match status" value="1"/>
</dbReference>
<name>A0A438I1B2_VITVI</name>
<dbReference type="InterPro" id="IPR004045">
    <property type="entry name" value="Glutathione_S-Trfase_N"/>
</dbReference>
<reference evidence="2 3" key="1">
    <citation type="journal article" date="2018" name="PLoS Genet.">
        <title>Population sequencing reveals clonal diversity and ancestral inbreeding in the grapevine cultivar Chardonnay.</title>
        <authorList>
            <person name="Roach M.J."/>
            <person name="Johnson D.L."/>
            <person name="Bohlmann J."/>
            <person name="van Vuuren H.J."/>
            <person name="Jones S.J."/>
            <person name="Pretorius I.S."/>
            <person name="Schmidt S.A."/>
            <person name="Borneman A.R."/>
        </authorList>
    </citation>
    <scope>NUCLEOTIDE SEQUENCE [LARGE SCALE GENOMIC DNA]</scope>
    <source>
        <strain evidence="3">cv. Chardonnay</strain>
        <tissue evidence="2">Leaf</tissue>
    </source>
</reference>
<keyword evidence="2" id="KW-0808">Transferase</keyword>
<dbReference type="PROSITE" id="PS50404">
    <property type="entry name" value="GST_NTER"/>
    <property type="match status" value="1"/>
</dbReference>
<dbReference type="Gene3D" id="3.40.30.10">
    <property type="entry name" value="Glutaredoxin"/>
    <property type="match status" value="1"/>
</dbReference>
<dbReference type="AlphaFoldDB" id="A0A438I1B2"/>
<dbReference type="EMBL" id="QGNW01000154">
    <property type="protein sequence ID" value="RVW90487.1"/>
    <property type="molecule type" value="Genomic_DNA"/>
</dbReference>
<comment type="caution">
    <text evidence="2">The sequence shown here is derived from an EMBL/GenBank/DDBJ whole genome shotgun (WGS) entry which is preliminary data.</text>
</comment>
<dbReference type="PANTHER" id="PTHR44548">
    <property type="entry name" value="GST N-TERMINAL DOMAIN-CONTAINING PROTEIN"/>
    <property type="match status" value="1"/>
</dbReference>
<dbReference type="SUPFAM" id="SSF52833">
    <property type="entry name" value="Thioredoxin-like"/>
    <property type="match status" value="1"/>
</dbReference>
<dbReference type="Proteomes" id="UP000288805">
    <property type="component" value="Unassembled WGS sequence"/>
</dbReference>
<organism evidence="2 3">
    <name type="scientific">Vitis vinifera</name>
    <name type="common">Grape</name>
    <dbReference type="NCBI Taxonomy" id="29760"/>
    <lineage>
        <taxon>Eukaryota</taxon>
        <taxon>Viridiplantae</taxon>
        <taxon>Streptophyta</taxon>
        <taxon>Embryophyta</taxon>
        <taxon>Tracheophyta</taxon>
        <taxon>Spermatophyta</taxon>
        <taxon>Magnoliopsida</taxon>
        <taxon>eudicotyledons</taxon>
        <taxon>Gunneridae</taxon>
        <taxon>Pentapetalae</taxon>
        <taxon>rosids</taxon>
        <taxon>Vitales</taxon>
        <taxon>Vitaceae</taxon>
        <taxon>Viteae</taxon>
        <taxon>Vitis</taxon>
    </lineage>
</organism>
<evidence type="ECO:0000313" key="3">
    <source>
        <dbReference type="Proteomes" id="UP000288805"/>
    </source>
</evidence>
<evidence type="ECO:0000259" key="1">
    <source>
        <dbReference type="PROSITE" id="PS50404"/>
    </source>
</evidence>
<accession>A0A438I1B2</accession>
<dbReference type="PANTHER" id="PTHR44548:SF1">
    <property type="entry name" value="GST N-TERMINAL DOMAIN-CONTAINING PROTEIN"/>
    <property type="match status" value="1"/>
</dbReference>
<sequence length="126" mass="14473">MGEENKVTLYGMWASPFVKRVEIALKIKGIPYEYVEEDLKNKASCSSSTILSTRRFLFLSTMENPLLNHWSSLNILKKPGRMVLKFFLRIPMKGPKFASGLALSSNSYWIAWSQQQKAVGKRMRKP</sequence>
<dbReference type="InterPro" id="IPR036249">
    <property type="entry name" value="Thioredoxin-like_sf"/>
</dbReference>
<protein>
    <submittedName>
        <fullName evidence="2">Glutathione S-transferase U6</fullName>
    </submittedName>
</protein>
<gene>
    <name evidence="2" type="primary">GSTU6</name>
    <name evidence="2" type="ORF">CK203_031003</name>
</gene>
<evidence type="ECO:0000313" key="2">
    <source>
        <dbReference type="EMBL" id="RVW90487.1"/>
    </source>
</evidence>
<dbReference type="GO" id="GO:0016740">
    <property type="term" value="F:transferase activity"/>
    <property type="evidence" value="ECO:0007669"/>
    <property type="project" value="UniProtKB-KW"/>
</dbReference>